<name>A0A3N9XCP8_9ACTN</name>
<accession>A0A3N9XCP8</accession>
<keyword evidence="1" id="KW-0472">Membrane</keyword>
<reference evidence="2 3" key="1">
    <citation type="submission" date="2018-05" db="EMBL/GenBank/DDBJ databases">
        <title>Micromonospora from Atacama Desert.</title>
        <authorList>
            <person name="Carro L."/>
            <person name="Goodfellow M."/>
            <person name="Klenk H.-P."/>
        </authorList>
    </citation>
    <scope>NUCLEOTIDE SEQUENCE [LARGE SCALE GENOMIC DNA]</scope>
    <source>
        <strain evidence="2 3">LB32</strain>
    </source>
</reference>
<evidence type="ECO:0000313" key="2">
    <source>
        <dbReference type="EMBL" id="RQX10895.1"/>
    </source>
</evidence>
<keyword evidence="1" id="KW-1133">Transmembrane helix</keyword>
<dbReference type="EMBL" id="QGSY01000148">
    <property type="protein sequence ID" value="RQX10895.1"/>
    <property type="molecule type" value="Genomic_DNA"/>
</dbReference>
<feature type="transmembrane region" description="Helical" evidence="1">
    <location>
        <begin position="68"/>
        <end position="86"/>
    </location>
</feature>
<proteinExistence type="predicted"/>
<keyword evidence="3" id="KW-1185">Reference proteome</keyword>
<dbReference type="RefSeq" id="WP_124855180.1">
    <property type="nucleotide sequence ID" value="NZ_JBEXYX010000001.1"/>
</dbReference>
<evidence type="ECO:0000313" key="3">
    <source>
        <dbReference type="Proteomes" id="UP000266889"/>
    </source>
</evidence>
<gene>
    <name evidence="2" type="ORF">DLJ58_10280</name>
</gene>
<feature type="transmembrane region" description="Helical" evidence="1">
    <location>
        <begin position="45"/>
        <end position="62"/>
    </location>
</feature>
<dbReference type="Proteomes" id="UP000266889">
    <property type="component" value="Unassembled WGS sequence"/>
</dbReference>
<dbReference type="AlphaFoldDB" id="A0A3N9XCP8"/>
<sequence>MDNTSRYAATRLPADLMAHAIWIPTGAETGGGRTVFVTERSRRRVAVVLLPVVLLGLVLSIAYAPRTWLAPLVLLAGAVAGAVAFYHRGGRAGFYRLEDDGRLGEFLGRQNPGLSQHRRVRAS</sequence>
<keyword evidence="1" id="KW-0812">Transmembrane</keyword>
<evidence type="ECO:0000256" key="1">
    <source>
        <dbReference type="SAM" id="Phobius"/>
    </source>
</evidence>
<organism evidence="2 3">
    <name type="scientific">Micromonospora arida</name>
    <dbReference type="NCBI Taxonomy" id="2203715"/>
    <lineage>
        <taxon>Bacteria</taxon>
        <taxon>Bacillati</taxon>
        <taxon>Actinomycetota</taxon>
        <taxon>Actinomycetes</taxon>
        <taxon>Micromonosporales</taxon>
        <taxon>Micromonosporaceae</taxon>
        <taxon>Micromonospora</taxon>
    </lineage>
</organism>
<protein>
    <submittedName>
        <fullName evidence="2">Uncharacterized protein</fullName>
    </submittedName>
</protein>
<comment type="caution">
    <text evidence="2">The sequence shown here is derived from an EMBL/GenBank/DDBJ whole genome shotgun (WGS) entry which is preliminary data.</text>
</comment>